<organism evidence="2 3">
    <name type="scientific">Thiomicrorhabdus heinhorstiae</name>
    <dbReference type="NCBI Taxonomy" id="2748010"/>
    <lineage>
        <taxon>Bacteria</taxon>
        <taxon>Pseudomonadati</taxon>
        <taxon>Pseudomonadota</taxon>
        <taxon>Gammaproteobacteria</taxon>
        <taxon>Thiotrichales</taxon>
        <taxon>Piscirickettsiaceae</taxon>
        <taxon>Thiomicrorhabdus</taxon>
    </lineage>
</organism>
<comment type="caution">
    <text evidence="2">The sequence shown here is derived from an EMBL/GenBank/DDBJ whole genome shotgun (WGS) entry which is preliminary data.</text>
</comment>
<gene>
    <name evidence="2" type="ORF">H8792_005025</name>
</gene>
<reference evidence="2 3" key="1">
    <citation type="submission" date="2020-06" db="EMBL/GenBank/DDBJ databases">
        <authorList>
            <person name="Scott K."/>
        </authorList>
    </citation>
    <scope>NUCLEOTIDE SEQUENCE [LARGE SCALE GENOMIC DNA]</scope>
    <source>
        <strain evidence="2 3">HH1</strain>
    </source>
</reference>
<dbReference type="EMBL" id="JACBGI020000006">
    <property type="protein sequence ID" value="MBF6057697.1"/>
    <property type="molecule type" value="Genomic_DNA"/>
</dbReference>
<feature type="transmembrane region" description="Helical" evidence="1">
    <location>
        <begin position="29"/>
        <end position="51"/>
    </location>
</feature>
<keyword evidence="3" id="KW-1185">Reference proteome</keyword>
<keyword evidence="1" id="KW-0812">Transmembrane</keyword>
<proteinExistence type="predicted"/>
<keyword evidence="1" id="KW-0472">Membrane</keyword>
<evidence type="ECO:0000313" key="3">
    <source>
        <dbReference type="Proteomes" id="UP001193680"/>
    </source>
</evidence>
<protein>
    <recommendedName>
        <fullName evidence="4">DUF4381 domain-containing protein</fullName>
    </recommendedName>
</protein>
<evidence type="ECO:0000313" key="2">
    <source>
        <dbReference type="EMBL" id="MBF6057697.1"/>
    </source>
</evidence>
<evidence type="ECO:0008006" key="4">
    <source>
        <dbReference type="Google" id="ProtNLM"/>
    </source>
</evidence>
<evidence type="ECO:0000256" key="1">
    <source>
        <dbReference type="SAM" id="Phobius"/>
    </source>
</evidence>
<dbReference type="RefSeq" id="WP_185977846.1">
    <property type="nucleotide sequence ID" value="NZ_JACBGI020000006.1"/>
</dbReference>
<accession>A0ABS0BV40</accession>
<reference evidence="2 3" key="2">
    <citation type="submission" date="2020-11" db="EMBL/GenBank/DDBJ databases">
        <title>Sulfur oxidizing isolate from Hospital Hole Sinkhole.</title>
        <authorList>
            <person name="Scott K.M."/>
        </authorList>
    </citation>
    <scope>NUCLEOTIDE SEQUENCE [LARGE SCALE GENOMIC DNA]</scope>
    <source>
        <strain evidence="2 3">HH1</strain>
    </source>
</reference>
<keyword evidence="1" id="KW-1133">Transmembrane helix</keyword>
<dbReference type="Proteomes" id="UP001193680">
    <property type="component" value="Unassembled WGS sequence"/>
</dbReference>
<sequence length="160" mass="18396">MPETTQQNLTSSQVLLDIEAPSVPPKPDAGFSSVGMILLLVLAATALFWLLRRRSKVCLRKRLQWLREQEVDEQHLWQAFDIWQCLDRKFKQSSAYQTAQWRALGTSLAEAASAQKVEVSRETFHLYLNQLDKALSVSSYLSIPLLNRFSKRTTSREKRS</sequence>
<name>A0ABS0BV40_9GAMM</name>